<protein>
    <recommendedName>
        <fullName evidence="7">Peroxisomal biogenesis factor 11</fullName>
    </recommendedName>
</protein>
<organism evidence="6">
    <name type="scientific">Dichomitus squalens</name>
    <dbReference type="NCBI Taxonomy" id="114155"/>
    <lineage>
        <taxon>Eukaryota</taxon>
        <taxon>Fungi</taxon>
        <taxon>Dikarya</taxon>
        <taxon>Basidiomycota</taxon>
        <taxon>Agaricomycotina</taxon>
        <taxon>Agaricomycetes</taxon>
        <taxon>Polyporales</taxon>
        <taxon>Polyporaceae</taxon>
        <taxon>Dichomitus</taxon>
    </lineage>
</organism>
<accession>A0A4Q9MZR1</accession>
<keyword evidence="1" id="KW-0962">Peroxisome biogenesis</keyword>
<dbReference type="EMBL" id="ML143396">
    <property type="protein sequence ID" value="TBU32101.1"/>
    <property type="molecule type" value="Genomic_DNA"/>
</dbReference>
<gene>
    <name evidence="6" type="ORF">BD311DRAFT_751288</name>
</gene>
<dbReference type="PANTHER" id="PTHR12652">
    <property type="entry name" value="PEROXISOMAL BIOGENESIS FACTOR 11"/>
    <property type="match status" value="1"/>
</dbReference>
<evidence type="ECO:0000256" key="2">
    <source>
        <dbReference type="ARBA" id="ARBA00023136"/>
    </source>
</evidence>
<evidence type="ECO:0000256" key="5">
    <source>
        <dbReference type="SAM" id="MobiDB-lite"/>
    </source>
</evidence>
<dbReference type="GO" id="GO:0016559">
    <property type="term" value="P:peroxisome fission"/>
    <property type="evidence" value="ECO:0007669"/>
    <property type="project" value="InterPro"/>
</dbReference>
<evidence type="ECO:0000256" key="1">
    <source>
        <dbReference type="ARBA" id="ARBA00022593"/>
    </source>
</evidence>
<dbReference type="PANTHER" id="PTHR12652:SF19">
    <property type="entry name" value="PEROXISOMAL BIOGENESIS FACTOR 11"/>
    <property type="match status" value="1"/>
</dbReference>
<dbReference type="GO" id="GO:0005778">
    <property type="term" value="C:peroxisomal membrane"/>
    <property type="evidence" value="ECO:0007669"/>
    <property type="project" value="UniProtKB-SubCell"/>
</dbReference>
<feature type="compositionally biased region" description="Polar residues" evidence="5">
    <location>
        <begin position="55"/>
        <end position="64"/>
    </location>
</feature>
<sequence length="380" mass="42542">MSSITFPYGGHGHSASSSFVTVHDSHHGSISSYEPPNDTSSFQMNPLSSHPPRTPRTSIISNGSHVYGTEIYDTKEDKEVTSQTFEAEDSEEEDEEKQDAAKDRVRREDVWRELLKSSNGRDKAFKLLQYSMKMYLLFHLALTSSPAFRGRKRPAWEAELTQRLTSAIAGFSLTRKCLILFNWLPPLTSILAQHASDSYAGGAKKGRHKPLLHTFLHAPPPVLLEFVNGLADDAATFSKLGLIGKKAGERAGRLADWCWFASTLVNLVENSVERSVILEQQHQVESRLYDESMAGATGKSNPSAQKFDHKELARLQRQDHWIQVTRLKLLMDLIFVSYDVFRLKRAKGQVQTFAGLASAILSSAKLYDRHKIALSKASSH</sequence>
<evidence type="ECO:0000256" key="4">
    <source>
        <dbReference type="ARBA" id="ARBA00046271"/>
    </source>
</evidence>
<feature type="compositionally biased region" description="Polar residues" evidence="5">
    <location>
        <begin position="28"/>
        <end position="48"/>
    </location>
</feature>
<proteinExistence type="predicted"/>
<dbReference type="OrthoDB" id="411017at2759"/>
<dbReference type="InterPro" id="IPR008733">
    <property type="entry name" value="PEX11"/>
</dbReference>
<keyword evidence="2" id="KW-0472">Membrane</keyword>
<evidence type="ECO:0000313" key="6">
    <source>
        <dbReference type="EMBL" id="TBU32101.1"/>
    </source>
</evidence>
<dbReference type="Pfam" id="PF05648">
    <property type="entry name" value="PEX11"/>
    <property type="match status" value="1"/>
</dbReference>
<name>A0A4Q9MZR1_9APHY</name>
<evidence type="ECO:0000256" key="3">
    <source>
        <dbReference type="ARBA" id="ARBA00023140"/>
    </source>
</evidence>
<feature type="compositionally biased region" description="Acidic residues" evidence="5">
    <location>
        <begin position="86"/>
        <end position="97"/>
    </location>
</feature>
<feature type="region of interest" description="Disordered" evidence="5">
    <location>
        <begin position="1"/>
        <end position="105"/>
    </location>
</feature>
<dbReference type="AlphaFoldDB" id="A0A4Q9MZR1"/>
<keyword evidence="3" id="KW-0576">Peroxisome</keyword>
<evidence type="ECO:0008006" key="7">
    <source>
        <dbReference type="Google" id="ProtNLM"/>
    </source>
</evidence>
<reference evidence="6" key="1">
    <citation type="submission" date="2019-01" db="EMBL/GenBank/DDBJ databases">
        <title>Draft genome sequences of three monokaryotic isolates of the white-rot basidiomycete fungus Dichomitus squalens.</title>
        <authorList>
            <consortium name="DOE Joint Genome Institute"/>
            <person name="Lopez S.C."/>
            <person name="Andreopoulos B."/>
            <person name="Pangilinan J."/>
            <person name="Lipzen A."/>
            <person name="Riley R."/>
            <person name="Ahrendt S."/>
            <person name="Ng V."/>
            <person name="Barry K."/>
            <person name="Daum C."/>
            <person name="Grigoriev I.V."/>
            <person name="Hilden K.S."/>
            <person name="Makela M.R."/>
            <person name="de Vries R.P."/>
        </authorList>
    </citation>
    <scope>NUCLEOTIDE SEQUENCE [LARGE SCALE GENOMIC DNA]</scope>
    <source>
        <strain evidence="6">OM18370.1</strain>
    </source>
</reference>
<comment type="subcellular location">
    <subcellularLocation>
        <location evidence="4">Peroxisome membrane</location>
    </subcellularLocation>
</comment>
<dbReference type="Proteomes" id="UP000292957">
    <property type="component" value="Unassembled WGS sequence"/>
</dbReference>